<reference evidence="1 2" key="2">
    <citation type="journal article" date="2022" name="Mol. Ecol. Resour.">
        <title>The genomes of chicory, endive, great burdock and yacon provide insights into Asteraceae paleo-polyploidization history and plant inulin production.</title>
        <authorList>
            <person name="Fan W."/>
            <person name="Wang S."/>
            <person name="Wang H."/>
            <person name="Wang A."/>
            <person name="Jiang F."/>
            <person name="Liu H."/>
            <person name="Zhao H."/>
            <person name="Xu D."/>
            <person name="Zhang Y."/>
        </authorList>
    </citation>
    <scope>NUCLEOTIDE SEQUENCE [LARGE SCALE GENOMIC DNA]</scope>
    <source>
        <strain evidence="2">cv. Yunnan</strain>
        <tissue evidence="1">Leaves</tissue>
    </source>
</reference>
<name>A0ACB9BTA4_9ASTR</name>
<dbReference type="Proteomes" id="UP001056120">
    <property type="component" value="Linkage Group LG22"/>
</dbReference>
<proteinExistence type="predicted"/>
<evidence type="ECO:0000313" key="1">
    <source>
        <dbReference type="EMBL" id="KAI3725238.1"/>
    </source>
</evidence>
<reference evidence="2" key="1">
    <citation type="journal article" date="2022" name="Mol. Ecol. Resour.">
        <title>The genomes of chicory, endive, great burdock and yacon provide insights into Asteraceae palaeo-polyploidization history and plant inulin production.</title>
        <authorList>
            <person name="Fan W."/>
            <person name="Wang S."/>
            <person name="Wang H."/>
            <person name="Wang A."/>
            <person name="Jiang F."/>
            <person name="Liu H."/>
            <person name="Zhao H."/>
            <person name="Xu D."/>
            <person name="Zhang Y."/>
        </authorList>
    </citation>
    <scope>NUCLEOTIDE SEQUENCE [LARGE SCALE GENOMIC DNA]</scope>
    <source>
        <strain evidence="2">cv. Yunnan</strain>
    </source>
</reference>
<evidence type="ECO:0000313" key="2">
    <source>
        <dbReference type="Proteomes" id="UP001056120"/>
    </source>
</evidence>
<organism evidence="1 2">
    <name type="scientific">Smallanthus sonchifolius</name>
    <dbReference type="NCBI Taxonomy" id="185202"/>
    <lineage>
        <taxon>Eukaryota</taxon>
        <taxon>Viridiplantae</taxon>
        <taxon>Streptophyta</taxon>
        <taxon>Embryophyta</taxon>
        <taxon>Tracheophyta</taxon>
        <taxon>Spermatophyta</taxon>
        <taxon>Magnoliopsida</taxon>
        <taxon>eudicotyledons</taxon>
        <taxon>Gunneridae</taxon>
        <taxon>Pentapetalae</taxon>
        <taxon>asterids</taxon>
        <taxon>campanulids</taxon>
        <taxon>Asterales</taxon>
        <taxon>Asteraceae</taxon>
        <taxon>Asteroideae</taxon>
        <taxon>Heliantheae alliance</taxon>
        <taxon>Millerieae</taxon>
        <taxon>Smallanthus</taxon>
    </lineage>
</organism>
<keyword evidence="2" id="KW-1185">Reference proteome</keyword>
<gene>
    <name evidence="1" type="ORF">L1987_65019</name>
</gene>
<protein>
    <submittedName>
        <fullName evidence="1">Uncharacterized protein</fullName>
    </submittedName>
</protein>
<comment type="caution">
    <text evidence="1">The sequence shown here is derived from an EMBL/GenBank/DDBJ whole genome shotgun (WGS) entry which is preliminary data.</text>
</comment>
<dbReference type="EMBL" id="CM042039">
    <property type="protein sequence ID" value="KAI3725238.1"/>
    <property type="molecule type" value="Genomic_DNA"/>
</dbReference>
<accession>A0ACB9BTA4</accession>
<sequence>MIRLFKFFIAVPERLCPYLYPLNITVTVYPAVSLCPLAITEAERGIPDLFQQVLGVFQKDATIFFAG</sequence>